<feature type="compositionally biased region" description="Low complexity" evidence="2">
    <location>
        <begin position="24"/>
        <end position="38"/>
    </location>
</feature>
<name>A0ABZ1C5N3_9BACT</name>
<evidence type="ECO:0000256" key="3">
    <source>
        <dbReference type="SAM" id="SignalP"/>
    </source>
</evidence>
<protein>
    <recommendedName>
        <fullName evidence="6">Zinc resistance-associated protein</fullName>
    </recommendedName>
</protein>
<evidence type="ECO:0000313" key="4">
    <source>
        <dbReference type="EMBL" id="WRQ87044.1"/>
    </source>
</evidence>
<keyword evidence="3" id="KW-0732">Signal</keyword>
<feature type="region of interest" description="Disordered" evidence="2">
    <location>
        <begin position="23"/>
        <end position="48"/>
    </location>
</feature>
<sequence>MKASLLKILTLAATVGVASAFAQDAGTPDPTTATPNGPRGAGGAGVGTRLREHVDEATRLAGIDNLPTDVQDLVNRFQQQRQEWVANRQQLLAQLQDMTVEERQAAIAELREQQREQVRQQRELARQIRDEMRELRKARRAGSGG</sequence>
<evidence type="ECO:0000256" key="1">
    <source>
        <dbReference type="SAM" id="Coils"/>
    </source>
</evidence>
<gene>
    <name evidence="4" type="ORF">K1X11_019695</name>
</gene>
<reference evidence="4 5" key="1">
    <citation type="submission" date="2021-08" db="EMBL/GenBank/DDBJ databases">
        <authorList>
            <person name="Zhang D."/>
            <person name="Zhang A."/>
            <person name="Wang L."/>
        </authorList>
    </citation>
    <scope>NUCLEOTIDE SEQUENCE [LARGE SCALE GENOMIC DNA]</scope>
    <source>
        <strain evidence="4 5">WL0086</strain>
    </source>
</reference>
<feature type="chain" id="PRO_5046606175" description="Zinc resistance-associated protein" evidence="3">
    <location>
        <begin position="23"/>
        <end position="145"/>
    </location>
</feature>
<accession>A0ABZ1C5N3</accession>
<dbReference type="Proteomes" id="UP000738431">
    <property type="component" value="Chromosome"/>
</dbReference>
<reference evidence="4 5" key="2">
    <citation type="submission" date="2023-12" db="EMBL/GenBank/DDBJ databases">
        <title>Description of an unclassified Opitutus bacterium of Verrucomicrobiota.</title>
        <authorList>
            <person name="Zhang D.-F."/>
        </authorList>
    </citation>
    <scope>NUCLEOTIDE SEQUENCE [LARGE SCALE GENOMIC DNA]</scope>
    <source>
        <strain evidence="4 5">WL0086</strain>
    </source>
</reference>
<keyword evidence="1" id="KW-0175">Coiled coil</keyword>
<feature type="signal peptide" evidence="3">
    <location>
        <begin position="1"/>
        <end position="22"/>
    </location>
</feature>
<keyword evidence="5" id="KW-1185">Reference proteome</keyword>
<evidence type="ECO:0000313" key="5">
    <source>
        <dbReference type="Proteomes" id="UP000738431"/>
    </source>
</evidence>
<feature type="coiled-coil region" evidence="1">
    <location>
        <begin position="74"/>
        <end position="141"/>
    </location>
</feature>
<organism evidence="4 5">
    <name type="scientific">Actomonas aquatica</name>
    <dbReference type="NCBI Taxonomy" id="2866162"/>
    <lineage>
        <taxon>Bacteria</taxon>
        <taxon>Pseudomonadati</taxon>
        <taxon>Verrucomicrobiota</taxon>
        <taxon>Opitutia</taxon>
        <taxon>Opitutales</taxon>
        <taxon>Opitutaceae</taxon>
        <taxon>Actomonas</taxon>
    </lineage>
</organism>
<dbReference type="EMBL" id="CP139781">
    <property type="protein sequence ID" value="WRQ87044.1"/>
    <property type="molecule type" value="Genomic_DNA"/>
</dbReference>
<evidence type="ECO:0008006" key="6">
    <source>
        <dbReference type="Google" id="ProtNLM"/>
    </source>
</evidence>
<evidence type="ECO:0000256" key="2">
    <source>
        <dbReference type="SAM" id="MobiDB-lite"/>
    </source>
</evidence>
<dbReference type="RefSeq" id="WP_221029542.1">
    <property type="nucleotide sequence ID" value="NZ_CP139781.1"/>
</dbReference>
<proteinExistence type="predicted"/>